<dbReference type="Proteomes" id="UP000013827">
    <property type="component" value="Unassembled WGS sequence"/>
</dbReference>
<feature type="compositionally biased region" description="Basic and acidic residues" evidence="1">
    <location>
        <begin position="151"/>
        <end position="176"/>
    </location>
</feature>
<protein>
    <recommendedName>
        <fullName evidence="4">Ribosome-binding factor A</fullName>
    </recommendedName>
</protein>
<dbReference type="KEGG" id="ehx:EMIHUDRAFT_195396"/>
<dbReference type="HOGENOM" id="CLU_1527971_0_0_1"/>
<evidence type="ECO:0008006" key="4">
    <source>
        <dbReference type="Google" id="ProtNLM"/>
    </source>
</evidence>
<evidence type="ECO:0000313" key="3">
    <source>
        <dbReference type="Proteomes" id="UP000013827"/>
    </source>
</evidence>
<reference evidence="3" key="1">
    <citation type="journal article" date="2013" name="Nature">
        <title>Pan genome of the phytoplankton Emiliania underpins its global distribution.</title>
        <authorList>
            <person name="Read B.A."/>
            <person name="Kegel J."/>
            <person name="Klute M.J."/>
            <person name="Kuo A."/>
            <person name="Lefebvre S.C."/>
            <person name="Maumus F."/>
            <person name="Mayer C."/>
            <person name="Miller J."/>
            <person name="Monier A."/>
            <person name="Salamov A."/>
            <person name="Young J."/>
            <person name="Aguilar M."/>
            <person name="Claverie J.M."/>
            <person name="Frickenhaus S."/>
            <person name="Gonzalez K."/>
            <person name="Herman E.K."/>
            <person name="Lin Y.C."/>
            <person name="Napier J."/>
            <person name="Ogata H."/>
            <person name="Sarno A.F."/>
            <person name="Shmutz J."/>
            <person name="Schroeder D."/>
            <person name="de Vargas C."/>
            <person name="Verret F."/>
            <person name="von Dassow P."/>
            <person name="Valentin K."/>
            <person name="Van de Peer Y."/>
            <person name="Wheeler G."/>
            <person name="Dacks J.B."/>
            <person name="Delwiche C.F."/>
            <person name="Dyhrman S.T."/>
            <person name="Glockner G."/>
            <person name="John U."/>
            <person name="Richards T."/>
            <person name="Worden A.Z."/>
            <person name="Zhang X."/>
            <person name="Grigoriev I.V."/>
            <person name="Allen A.E."/>
            <person name="Bidle K."/>
            <person name="Borodovsky M."/>
            <person name="Bowler C."/>
            <person name="Brownlee C."/>
            <person name="Cock J.M."/>
            <person name="Elias M."/>
            <person name="Gladyshev V.N."/>
            <person name="Groth M."/>
            <person name="Guda C."/>
            <person name="Hadaegh A."/>
            <person name="Iglesias-Rodriguez M.D."/>
            <person name="Jenkins J."/>
            <person name="Jones B.M."/>
            <person name="Lawson T."/>
            <person name="Leese F."/>
            <person name="Lindquist E."/>
            <person name="Lobanov A."/>
            <person name="Lomsadze A."/>
            <person name="Malik S.B."/>
            <person name="Marsh M.E."/>
            <person name="Mackinder L."/>
            <person name="Mock T."/>
            <person name="Mueller-Roeber B."/>
            <person name="Pagarete A."/>
            <person name="Parker M."/>
            <person name="Probert I."/>
            <person name="Quesneville H."/>
            <person name="Raines C."/>
            <person name="Rensing S.A."/>
            <person name="Riano-Pachon D.M."/>
            <person name="Richier S."/>
            <person name="Rokitta S."/>
            <person name="Shiraiwa Y."/>
            <person name="Soanes D.M."/>
            <person name="van der Giezen M."/>
            <person name="Wahlund T.M."/>
            <person name="Williams B."/>
            <person name="Wilson W."/>
            <person name="Wolfe G."/>
            <person name="Wurch L.L."/>
        </authorList>
    </citation>
    <scope>NUCLEOTIDE SEQUENCE</scope>
</reference>
<evidence type="ECO:0000313" key="2">
    <source>
        <dbReference type="EnsemblProtists" id="EOD22941"/>
    </source>
</evidence>
<accession>A0A0D3JHF6</accession>
<dbReference type="RefSeq" id="XP_005775370.1">
    <property type="nucleotide sequence ID" value="XM_005775313.1"/>
</dbReference>
<dbReference type="GeneID" id="17268488"/>
<proteinExistence type="predicted"/>
<dbReference type="GO" id="GO:0006364">
    <property type="term" value="P:rRNA processing"/>
    <property type="evidence" value="ECO:0007669"/>
    <property type="project" value="InterPro"/>
</dbReference>
<evidence type="ECO:0000256" key="1">
    <source>
        <dbReference type="SAM" id="MobiDB-lite"/>
    </source>
</evidence>
<dbReference type="PaxDb" id="2903-EOD22941"/>
<name>A0A0D3JHF6_EMIH1</name>
<dbReference type="EnsemblProtists" id="EOD22941">
    <property type="protein sequence ID" value="EOD22941"/>
    <property type="gene ID" value="EMIHUDRAFT_195396"/>
</dbReference>
<dbReference type="Gene3D" id="3.30.300.20">
    <property type="match status" value="1"/>
</dbReference>
<keyword evidence="3" id="KW-1185">Reference proteome</keyword>
<feature type="region of interest" description="Disordered" evidence="1">
    <location>
        <begin position="143"/>
        <end position="176"/>
    </location>
</feature>
<dbReference type="Pfam" id="PF02033">
    <property type="entry name" value="RBFA"/>
    <property type="match status" value="1"/>
</dbReference>
<organism evidence="2 3">
    <name type="scientific">Emiliania huxleyi (strain CCMP1516)</name>
    <dbReference type="NCBI Taxonomy" id="280463"/>
    <lineage>
        <taxon>Eukaryota</taxon>
        <taxon>Haptista</taxon>
        <taxon>Haptophyta</taxon>
        <taxon>Prymnesiophyceae</taxon>
        <taxon>Isochrysidales</taxon>
        <taxon>Noelaerhabdaceae</taxon>
        <taxon>Emiliania</taxon>
    </lineage>
</organism>
<dbReference type="AlphaFoldDB" id="A0A0D3JHF6"/>
<dbReference type="InterPro" id="IPR000238">
    <property type="entry name" value="RbfA"/>
</dbReference>
<sequence length="176" mass="19316">MGGFGTSTPRSLQTAAKIHRLLSEALARGVVGRSSALQDGRAIAINRVEITSNLQLARVHWEPMGGDAPVRKLSAALERKRGFLGAHVNSFLRQKFGTRLEFVLDEQAAAAAGLDTRPRRQRERAQRREAAAQRLEEAFRGLQLTGVAAQRPEEAPPPRDLHLAEEAEEERGPSPE</sequence>
<dbReference type="InterPro" id="IPR023799">
    <property type="entry name" value="RbfA_dom_sf"/>
</dbReference>
<dbReference type="SUPFAM" id="SSF89919">
    <property type="entry name" value="Ribosome-binding factor A, RbfA"/>
    <property type="match status" value="1"/>
</dbReference>
<reference evidence="2" key="2">
    <citation type="submission" date="2024-10" db="UniProtKB">
        <authorList>
            <consortium name="EnsemblProtists"/>
        </authorList>
    </citation>
    <scope>IDENTIFICATION</scope>
</reference>
<dbReference type="InterPro" id="IPR015946">
    <property type="entry name" value="KH_dom-like_a/b"/>
</dbReference>